<comment type="caution">
    <text evidence="2">The sequence shown here is derived from an EMBL/GenBank/DDBJ whole genome shotgun (WGS) entry which is preliminary data.</text>
</comment>
<protein>
    <recommendedName>
        <fullName evidence="4">S phase cyclin A-associated protein in the endoplasmic reticulum N-terminal domain-containing protein</fullName>
    </recommendedName>
</protein>
<accession>A0AAD1XCD2</accession>
<dbReference type="Proteomes" id="UP001295684">
    <property type="component" value="Unassembled WGS sequence"/>
</dbReference>
<keyword evidence="3" id="KW-1185">Reference proteome</keyword>
<evidence type="ECO:0008006" key="4">
    <source>
        <dbReference type="Google" id="ProtNLM"/>
    </source>
</evidence>
<evidence type="ECO:0000313" key="2">
    <source>
        <dbReference type="EMBL" id="CAI2369130.1"/>
    </source>
</evidence>
<reference evidence="2" key="1">
    <citation type="submission" date="2023-07" db="EMBL/GenBank/DDBJ databases">
        <authorList>
            <consortium name="AG Swart"/>
            <person name="Singh M."/>
            <person name="Singh A."/>
            <person name="Seah K."/>
            <person name="Emmerich C."/>
        </authorList>
    </citation>
    <scope>NUCLEOTIDE SEQUENCE</scope>
    <source>
        <strain evidence="2">DP1</strain>
    </source>
</reference>
<dbReference type="PANTHER" id="PTHR31434:SF2">
    <property type="entry name" value="S PHASE CYCLIN A-ASSOCIATED PROTEIN IN THE ENDOPLASMIC RETICULUM"/>
    <property type="match status" value="1"/>
</dbReference>
<keyword evidence="1" id="KW-0175">Coiled coil</keyword>
<dbReference type="EMBL" id="CAMPGE010010282">
    <property type="protein sequence ID" value="CAI2369130.1"/>
    <property type="molecule type" value="Genomic_DNA"/>
</dbReference>
<evidence type="ECO:0000313" key="3">
    <source>
        <dbReference type="Proteomes" id="UP001295684"/>
    </source>
</evidence>
<dbReference type="AlphaFoldDB" id="A0AAD1XCD2"/>
<sequence>MSTKLVQNYEDKEEIKDEDIKVSTPLAAGSKQILKENSMMLDFTDYMSCTSGDDSDSVKDFRSRSYTPTKLFKRRIQSKMPASQLMKRLAEKQRKAQEKRVQILREKEENFRKAREKEKKLKQKLEEEAAQKLTKYNEKLEKAEIRKAQFLDNIVDKAKQEGEKLDENAFILSLTLQGKKIDLEDKIQINSERRQKVLDDMLNRTVESRERRHEAFNKKREILREQSRDKFLAKTARIESARKRKNQEVEKIKNNARAWIKKAIATRNRKKNVDNKINRLISMISNVNEEWEKCPAFKKEKNEIFEKKKIKLKSQAKVLDKIMKYAKEDNVNLTQKETEALLDDFSSDDEEDILYKSAIDQDLKAHSDSELDNDNIAFYFKNSYLDNRENVKDNSGYIDRFLIHSSTSVDTEQKPSIMKALSESPKNGNVEELKEPISTVGLSQDMLLKLDQQTKKQNNGNEIPGHGPMIGYYATPNIVTPVSNTKTVKPKKPTKLVPSKKYLAEMKPIIILLKYLDKEGKSLFVSAQVTLSHDIGAMKEEVKTPSTKSKMSKILENCSDFGSTKNAIGKAATPIRKERTISADSTDCHTKDASEVKEPLNSKENIDTKNTTQIKPKSSLRKSHEIVNIPSQEERKEHEINFERIMSIIFEEDRHLFRKTQANKIIKIDLPDFNLADFLENNSIQLRGCRICECTYEGPPSTHFASKTHKKMKEELGLKDQEDLPLSPIILQSNPGSIEEYLQKIRENAMKQKYKKLKQQMLNKGVHHDVASSVGKDITTASNKKKMQILSIELENKVTPTITEYTSLELKLNNLISIVARKRQEELHLLRKLKIIPWVIEILKKISVCPRNEIKDLVRAIELAIKILQIFVTTRENRDYMLSTNRVIVLCDLLIWSLNKPMHLFYGSTYVPSLFEVITTCLKHKAAYAHQQMKALLLEYVLCSPIPKKMKMKFESATGPLQLTGKLSLIPNIICKGLSFIEVITSIVGMDSRYRPVYDKSQTIGDSMYFVIQKTRLMQVIPLMMDVLFDKAQHPKEMLPKSILNLTFLSLKLINNMFRINLELCQRILADQILQDQFYYCLNYIVKYCYLFEDQDESKDILYETLLMIGYYTLMNPKGQEKVRSGEHSVLLKLCQLDISFFMDKQKKDILFPTLICLSYKDSINLQIIDNEMDKDYLKKYIKTTKKEELYNIPEDDLEQRSLDSSSICSIGQRSSHSISSTNSSTTSITTNLKMEHCPFIPFFMRFPKSMLDDALKFYSD</sequence>
<feature type="coiled-coil region" evidence="1">
    <location>
        <begin position="206"/>
        <end position="290"/>
    </location>
</feature>
<feature type="coiled-coil region" evidence="1">
    <location>
        <begin position="82"/>
        <end position="168"/>
    </location>
</feature>
<name>A0AAD1XCD2_EUPCR</name>
<dbReference type="PANTHER" id="PTHR31434">
    <property type="entry name" value="S PHASE CYCLIN A-ASSOCIATED PROTEIN IN THE ENDOPLASMIC RETICULUM"/>
    <property type="match status" value="1"/>
</dbReference>
<organism evidence="2 3">
    <name type="scientific">Euplotes crassus</name>
    <dbReference type="NCBI Taxonomy" id="5936"/>
    <lineage>
        <taxon>Eukaryota</taxon>
        <taxon>Sar</taxon>
        <taxon>Alveolata</taxon>
        <taxon>Ciliophora</taxon>
        <taxon>Intramacronucleata</taxon>
        <taxon>Spirotrichea</taxon>
        <taxon>Hypotrichia</taxon>
        <taxon>Euplotida</taxon>
        <taxon>Euplotidae</taxon>
        <taxon>Moneuplotes</taxon>
    </lineage>
</organism>
<gene>
    <name evidence="2" type="ORF">ECRASSUSDP1_LOCUS10428</name>
</gene>
<proteinExistence type="predicted"/>
<evidence type="ECO:0000256" key="1">
    <source>
        <dbReference type="SAM" id="Coils"/>
    </source>
</evidence>